<dbReference type="EMBL" id="MFZG01000006">
    <property type="protein sequence ID" value="OGK17485.1"/>
    <property type="molecule type" value="Genomic_DNA"/>
</dbReference>
<comment type="caution">
    <text evidence="2">The sequence shown here is derived from an EMBL/GenBank/DDBJ whole genome shotgun (WGS) entry which is preliminary data.</text>
</comment>
<dbReference type="InterPro" id="IPR011467">
    <property type="entry name" value="DUF1573"/>
</dbReference>
<dbReference type="PANTHER" id="PTHR43031:SF16">
    <property type="entry name" value="OXIDOREDUCTASE"/>
    <property type="match status" value="1"/>
</dbReference>
<dbReference type="InterPro" id="IPR013783">
    <property type="entry name" value="Ig-like_fold"/>
</dbReference>
<dbReference type="Pfam" id="PF07610">
    <property type="entry name" value="DUF1573"/>
    <property type="match status" value="1"/>
</dbReference>
<dbReference type="PROSITE" id="PS50206">
    <property type="entry name" value="RHODANESE_3"/>
    <property type="match status" value="1"/>
</dbReference>
<feature type="domain" description="Rhodanese" evidence="1">
    <location>
        <begin position="52"/>
        <end position="143"/>
    </location>
</feature>
<accession>A0A1F7GF45</accession>
<dbReference type="AlphaFoldDB" id="A0A1F7GF45"/>
<dbReference type="Proteomes" id="UP000177208">
    <property type="component" value="Unassembled WGS sequence"/>
</dbReference>
<protein>
    <recommendedName>
        <fullName evidence="1">Rhodanese domain-containing protein</fullName>
    </recommendedName>
</protein>
<dbReference type="Gene3D" id="3.40.250.10">
    <property type="entry name" value="Rhodanese-like domain"/>
    <property type="match status" value="1"/>
</dbReference>
<evidence type="ECO:0000259" key="1">
    <source>
        <dbReference type="PROSITE" id="PS50206"/>
    </source>
</evidence>
<evidence type="ECO:0000313" key="2">
    <source>
        <dbReference type="EMBL" id="OGK17485.1"/>
    </source>
</evidence>
<dbReference type="InterPro" id="IPR036873">
    <property type="entry name" value="Rhodanese-like_dom_sf"/>
</dbReference>
<dbReference type="Pfam" id="PF00581">
    <property type="entry name" value="Rhodanese"/>
    <property type="match status" value="1"/>
</dbReference>
<dbReference type="CDD" id="cd00158">
    <property type="entry name" value="RHOD"/>
    <property type="match status" value="1"/>
</dbReference>
<dbReference type="PANTHER" id="PTHR43031">
    <property type="entry name" value="FAD-DEPENDENT OXIDOREDUCTASE"/>
    <property type="match status" value="1"/>
</dbReference>
<dbReference type="Gene3D" id="2.60.40.10">
    <property type="entry name" value="Immunoglobulins"/>
    <property type="match status" value="1"/>
</dbReference>
<dbReference type="InterPro" id="IPR001763">
    <property type="entry name" value="Rhodanese-like_dom"/>
</dbReference>
<dbReference type="InterPro" id="IPR050229">
    <property type="entry name" value="GlpE_sulfurtransferase"/>
</dbReference>
<dbReference type="SMART" id="SM00450">
    <property type="entry name" value="RHOD"/>
    <property type="match status" value="1"/>
</dbReference>
<organism evidence="2 3">
    <name type="scientific">Candidatus Roizmanbacteria bacterium RIFCSPHIGHO2_01_FULL_39_12c</name>
    <dbReference type="NCBI Taxonomy" id="1802031"/>
    <lineage>
        <taxon>Bacteria</taxon>
        <taxon>Candidatus Roizmaniibacteriota</taxon>
    </lineage>
</organism>
<gene>
    <name evidence="2" type="ORF">A2774_05570</name>
</gene>
<reference evidence="2 3" key="1">
    <citation type="journal article" date="2016" name="Nat. Commun.">
        <title>Thousands of microbial genomes shed light on interconnected biogeochemical processes in an aquifer system.</title>
        <authorList>
            <person name="Anantharaman K."/>
            <person name="Brown C.T."/>
            <person name="Hug L.A."/>
            <person name="Sharon I."/>
            <person name="Castelle C.J."/>
            <person name="Probst A.J."/>
            <person name="Thomas B.C."/>
            <person name="Singh A."/>
            <person name="Wilkins M.J."/>
            <person name="Karaoz U."/>
            <person name="Brodie E.L."/>
            <person name="Williams K.H."/>
            <person name="Hubbard S.S."/>
            <person name="Banfield J.F."/>
        </authorList>
    </citation>
    <scope>NUCLEOTIDE SEQUENCE [LARGE SCALE GENOMIC DNA]</scope>
</reference>
<dbReference type="SUPFAM" id="SSF52821">
    <property type="entry name" value="Rhodanese/Cell cycle control phosphatase"/>
    <property type="match status" value="1"/>
</dbReference>
<sequence length="250" mass="27502">MKYRQFFLFLTLFLVGAGVFSVYKSKGRIQKSLDKAKGNTNAVSVSSVEFNELAENPESFLLDVHIPEQTHIPGTDAFIPYNEIGKNLSKLPKDKNTPLLIYCRSGSMSKEAASELKSLGYTQVYDLEGGVNAYKEANVRVEINPDQKDLGTVVYGDIARTEFTLTNFSPVPLAVIRVSTSCSCTGAKVEKEKLTAYEATKVEVSFNPAVHGDDTDLGDVTRTIYIDTDNPNFPQVTTQIIAKVIKKVGD</sequence>
<proteinExistence type="predicted"/>
<evidence type="ECO:0000313" key="3">
    <source>
        <dbReference type="Proteomes" id="UP000177208"/>
    </source>
</evidence>
<name>A0A1F7GF45_9BACT</name>